<feature type="compositionally biased region" description="Basic and acidic residues" evidence="1">
    <location>
        <begin position="91"/>
        <end position="101"/>
    </location>
</feature>
<reference evidence="2 3" key="1">
    <citation type="submission" date="2020-11" db="EMBL/GenBank/DDBJ databases">
        <title>Taxonomic evaluation of the Bacillus sporothermodurans group of bacteria based on whole genome sequences.</title>
        <authorList>
            <person name="Fiedler G."/>
            <person name="Herbstmann A.-D."/>
            <person name="Doll E."/>
            <person name="Wenning M."/>
            <person name="Brinks E."/>
            <person name="Kabisch J."/>
            <person name="Breitenwieser F."/>
            <person name="Lappann M."/>
            <person name="Boehnlein C."/>
            <person name="Franz C."/>
        </authorList>
    </citation>
    <scope>NUCLEOTIDE SEQUENCE [LARGE SCALE GENOMIC DNA]</scope>
    <source>
        <strain evidence="2 3">JCM 19841</strain>
    </source>
</reference>
<feature type="compositionally biased region" description="Basic residues" evidence="1">
    <location>
        <begin position="79"/>
        <end position="90"/>
    </location>
</feature>
<keyword evidence="3" id="KW-1185">Reference proteome</keyword>
<protein>
    <submittedName>
        <fullName evidence="2">Uncharacterized protein</fullName>
    </submittedName>
</protein>
<evidence type="ECO:0000313" key="2">
    <source>
        <dbReference type="EMBL" id="QQZ08454.1"/>
    </source>
</evidence>
<accession>A0ABX7DY97</accession>
<dbReference type="RefSeq" id="WP_202777270.1">
    <property type="nucleotide sequence ID" value="NZ_CP065425.1"/>
</dbReference>
<evidence type="ECO:0000313" key="3">
    <source>
        <dbReference type="Proteomes" id="UP000595691"/>
    </source>
</evidence>
<proteinExistence type="predicted"/>
<organism evidence="2 3">
    <name type="scientific">Heyndrickxia vini</name>
    <dbReference type="NCBI Taxonomy" id="1476025"/>
    <lineage>
        <taxon>Bacteria</taxon>
        <taxon>Bacillati</taxon>
        <taxon>Bacillota</taxon>
        <taxon>Bacilli</taxon>
        <taxon>Bacillales</taxon>
        <taxon>Bacillaceae</taxon>
        <taxon>Heyndrickxia</taxon>
    </lineage>
</organism>
<evidence type="ECO:0000256" key="1">
    <source>
        <dbReference type="SAM" id="MobiDB-lite"/>
    </source>
</evidence>
<dbReference type="Proteomes" id="UP000595691">
    <property type="component" value="Chromosome"/>
</dbReference>
<name>A0ABX7DY97_9BACI</name>
<dbReference type="EMBL" id="CP065425">
    <property type="protein sequence ID" value="QQZ08454.1"/>
    <property type="molecule type" value="Genomic_DNA"/>
</dbReference>
<gene>
    <name evidence="2" type="ORF">I5776_15470</name>
</gene>
<feature type="region of interest" description="Disordered" evidence="1">
    <location>
        <begin position="78"/>
        <end position="119"/>
    </location>
</feature>
<sequence>MDKMNIIKQIEELSKKIYAFEKILQEKSTASIHVQIDIQDLHLKELNLEELAFHLDKLDIQDLSGMLNLGNTFSPTVHAKMKTKKSTSKQQKKEKDIEIKINGKPTPYSIKNGKEDDSE</sequence>